<name>A0A1U7D042_9RHOB</name>
<keyword evidence="2" id="KW-0645">Protease</keyword>
<keyword evidence="2" id="KW-0378">Hydrolase</keyword>
<dbReference type="Pfam" id="PF01841">
    <property type="entry name" value="Transglut_core"/>
    <property type="match status" value="1"/>
</dbReference>
<feature type="domain" description="Transglutaminase-like" evidence="1">
    <location>
        <begin position="165"/>
        <end position="230"/>
    </location>
</feature>
<dbReference type="Gene3D" id="3.10.620.30">
    <property type="match status" value="1"/>
</dbReference>
<dbReference type="GO" id="GO:0006508">
    <property type="term" value="P:proteolysis"/>
    <property type="evidence" value="ECO:0007669"/>
    <property type="project" value="UniProtKB-KW"/>
</dbReference>
<organism evidence="2 3">
    <name type="scientific">Salipiger profundus</name>
    <dbReference type="NCBI Taxonomy" id="1229727"/>
    <lineage>
        <taxon>Bacteria</taxon>
        <taxon>Pseudomonadati</taxon>
        <taxon>Pseudomonadota</taxon>
        <taxon>Alphaproteobacteria</taxon>
        <taxon>Rhodobacterales</taxon>
        <taxon>Roseobacteraceae</taxon>
        <taxon>Salipiger</taxon>
    </lineage>
</organism>
<evidence type="ECO:0000313" key="2">
    <source>
        <dbReference type="EMBL" id="APX21463.1"/>
    </source>
</evidence>
<dbReference type="InterPro" id="IPR038765">
    <property type="entry name" value="Papain-like_cys_pep_sf"/>
</dbReference>
<dbReference type="PANTHER" id="PTHR33490:SF1">
    <property type="entry name" value="SLL1233 PROTEIN"/>
    <property type="match status" value="1"/>
</dbReference>
<reference evidence="2 3" key="1">
    <citation type="submission" date="2016-03" db="EMBL/GenBank/DDBJ databases">
        <title>Deep-sea bacteria in the southern Pacific.</title>
        <authorList>
            <person name="Tang K."/>
        </authorList>
    </citation>
    <scope>NUCLEOTIDE SEQUENCE [LARGE SCALE GENOMIC DNA]</scope>
    <source>
        <strain evidence="2 3">JLT2016</strain>
    </source>
</reference>
<proteinExistence type="predicted"/>
<gene>
    <name evidence="2" type="ORF">Ga0080559_TMP667</name>
</gene>
<evidence type="ECO:0000313" key="3">
    <source>
        <dbReference type="Proteomes" id="UP000186559"/>
    </source>
</evidence>
<dbReference type="KEGG" id="tpro:Ga0080559_TMP667"/>
<sequence length="276" mass="30395">MRFSVRHETLYSYESPVSLGQHRLRLSPRPGAGQLLQRALVVEPEPRAREEREDSHGNLMTVLDFGAPSRLLRVESRFEIKTAVPPPVEEAGLPALPWSRAPAVLAGCLTLDRPPGPAVVDFAQALAAEQGQRPLRFLDALTETLYRRTDRRIRDTGYAQAPEETLLRAEGACRDLAVLFIACCRLVGLPARFASGYQAQAESVDGQRHLHAWPEVFLPGAGWRGFDPTHGQRVSDGHVVLCAAPGQGETMPVEGSYYGPPVAAELRYRVEIETSE</sequence>
<dbReference type="AlphaFoldDB" id="A0A1U7D042"/>
<protein>
    <submittedName>
        <fullName evidence="2">Transglutaminase-like enzyme, predicted cysteine protease</fullName>
    </submittedName>
</protein>
<dbReference type="SMART" id="SM00460">
    <property type="entry name" value="TGc"/>
    <property type="match status" value="1"/>
</dbReference>
<dbReference type="OrthoDB" id="9804023at2"/>
<evidence type="ECO:0000259" key="1">
    <source>
        <dbReference type="SMART" id="SM00460"/>
    </source>
</evidence>
<dbReference type="RefSeq" id="WP_076622108.1">
    <property type="nucleotide sequence ID" value="NZ_BMEW01000002.1"/>
</dbReference>
<dbReference type="Proteomes" id="UP000186559">
    <property type="component" value="Chromosome"/>
</dbReference>
<dbReference type="SUPFAM" id="SSF54001">
    <property type="entry name" value="Cysteine proteinases"/>
    <property type="match status" value="1"/>
</dbReference>
<dbReference type="EMBL" id="CP014796">
    <property type="protein sequence ID" value="APX21463.1"/>
    <property type="molecule type" value="Genomic_DNA"/>
</dbReference>
<dbReference type="InterPro" id="IPR013589">
    <property type="entry name" value="Bac_transglu_N"/>
</dbReference>
<dbReference type="STRING" id="1229727.Ga0080559_TMP667"/>
<dbReference type="PANTHER" id="PTHR33490">
    <property type="entry name" value="BLR5614 PROTEIN-RELATED"/>
    <property type="match status" value="1"/>
</dbReference>
<keyword evidence="3" id="KW-1185">Reference proteome</keyword>
<dbReference type="InterPro" id="IPR002931">
    <property type="entry name" value="Transglutaminase-like"/>
</dbReference>
<dbReference type="Pfam" id="PF08379">
    <property type="entry name" value="Bact_transglu_N"/>
    <property type="match status" value="1"/>
</dbReference>
<dbReference type="GO" id="GO:0008233">
    <property type="term" value="F:peptidase activity"/>
    <property type="evidence" value="ECO:0007669"/>
    <property type="project" value="UniProtKB-KW"/>
</dbReference>
<accession>A0A1U7D042</accession>